<evidence type="ECO:0000313" key="3">
    <source>
        <dbReference type="EMBL" id="PWI76283.1"/>
    </source>
</evidence>
<dbReference type="AlphaFoldDB" id="A0A2U3EP55"/>
<evidence type="ECO:0000313" key="2">
    <source>
        <dbReference type="EMBL" id="KAK4090864.1"/>
    </source>
</evidence>
<reference evidence="2 5" key="4">
    <citation type="journal article" date="2024" name="Microbiol. Resour. Announc.">
        <title>Genome annotations for the ascomycete fungi Trichoderma harzianum, Trichoderma aggressivum, and Purpureocillium lilacinum.</title>
        <authorList>
            <person name="Beijen E.P.W."/>
            <person name="Ohm R.A."/>
        </authorList>
    </citation>
    <scope>NUCLEOTIDE SEQUENCE [LARGE SCALE GENOMIC DNA]</scope>
    <source>
        <strain evidence="2 5">CBS 150709</strain>
    </source>
</reference>
<gene>
    <name evidence="3" type="ORF">PCL_03477</name>
    <name evidence="2" type="ORF">Purlil1_5000</name>
</gene>
<name>A0A2U3EP55_PURLI</name>
<evidence type="ECO:0000313" key="4">
    <source>
        <dbReference type="Proteomes" id="UP000245956"/>
    </source>
</evidence>
<dbReference type="Proteomes" id="UP000245956">
    <property type="component" value="Unassembled WGS sequence"/>
</dbReference>
<keyword evidence="5" id="KW-1185">Reference proteome</keyword>
<feature type="transmembrane region" description="Helical" evidence="1">
    <location>
        <begin position="99"/>
        <end position="122"/>
    </location>
</feature>
<organism evidence="3 4">
    <name type="scientific">Purpureocillium lilacinum</name>
    <name type="common">Paecilomyces lilacinus</name>
    <dbReference type="NCBI Taxonomy" id="33203"/>
    <lineage>
        <taxon>Eukaryota</taxon>
        <taxon>Fungi</taxon>
        <taxon>Dikarya</taxon>
        <taxon>Ascomycota</taxon>
        <taxon>Pezizomycotina</taxon>
        <taxon>Sordariomycetes</taxon>
        <taxon>Hypocreomycetidae</taxon>
        <taxon>Hypocreales</taxon>
        <taxon>Ophiocordycipitaceae</taxon>
        <taxon>Purpureocillium</taxon>
    </lineage>
</organism>
<keyword evidence="1" id="KW-0812">Transmembrane</keyword>
<reference evidence="3" key="1">
    <citation type="submission" date="2015-05" db="EMBL/GenBank/DDBJ databases">
        <authorList>
            <person name="Wang D.B."/>
            <person name="Wang M."/>
        </authorList>
    </citation>
    <scope>NUCLEOTIDE SEQUENCE</scope>
    <source>
        <strain evidence="3">36-1</strain>
    </source>
</reference>
<sequence length="177" mass="18701">MPLALSVNVGEKEAQAGMLPWRDVPFPAVVTCRRVTRARDSSLRNRDVTEPDRDPVVSGAYEQQGATAWEQSKESASKMAITTAISDLFKSFYELISSIFGAAYAIVNSVVGAVVGFVTGIFKLAGDVLGGAIDIAGGVGKFIAGNIVLISVGALLAFAFVRYTAQGQRIAAQKKTN</sequence>
<proteinExistence type="predicted"/>
<protein>
    <submittedName>
        <fullName evidence="3">Uncharacterized protein</fullName>
    </submittedName>
</protein>
<keyword evidence="1" id="KW-0472">Membrane</keyword>
<reference evidence="3 4" key="2">
    <citation type="journal article" date="2016" name="Front. Microbiol.">
        <title>Genome and transcriptome sequences reveal the specific parasitism of the nematophagous Purpureocillium lilacinum 36-1.</title>
        <authorList>
            <person name="Xie J."/>
            <person name="Li S."/>
            <person name="Mo C."/>
            <person name="Xiao X."/>
            <person name="Peng D."/>
            <person name="Wang G."/>
            <person name="Xiao Y."/>
        </authorList>
    </citation>
    <scope>NUCLEOTIDE SEQUENCE [LARGE SCALE GENOMIC DNA]</scope>
    <source>
        <strain evidence="3 4">36-1</strain>
    </source>
</reference>
<dbReference type="EMBL" id="LCWV01000001">
    <property type="protein sequence ID" value="PWI76283.1"/>
    <property type="molecule type" value="Genomic_DNA"/>
</dbReference>
<reference evidence="2" key="3">
    <citation type="submission" date="2023-11" db="EMBL/GenBank/DDBJ databases">
        <authorList>
            <person name="Beijen E."/>
            <person name="Ohm R.A."/>
        </authorList>
    </citation>
    <scope>NUCLEOTIDE SEQUENCE</scope>
    <source>
        <strain evidence="2">CBS 150709</strain>
    </source>
</reference>
<dbReference type="EMBL" id="JAWRVI010000014">
    <property type="protein sequence ID" value="KAK4090864.1"/>
    <property type="molecule type" value="Genomic_DNA"/>
</dbReference>
<accession>A0A2U3EP55</accession>
<comment type="caution">
    <text evidence="3">The sequence shown here is derived from an EMBL/GenBank/DDBJ whole genome shotgun (WGS) entry which is preliminary data.</text>
</comment>
<evidence type="ECO:0000313" key="5">
    <source>
        <dbReference type="Proteomes" id="UP001287286"/>
    </source>
</evidence>
<keyword evidence="1" id="KW-1133">Transmembrane helix</keyword>
<dbReference type="Proteomes" id="UP001287286">
    <property type="component" value="Unassembled WGS sequence"/>
</dbReference>
<evidence type="ECO:0000256" key="1">
    <source>
        <dbReference type="SAM" id="Phobius"/>
    </source>
</evidence>
<feature type="transmembrane region" description="Helical" evidence="1">
    <location>
        <begin position="142"/>
        <end position="165"/>
    </location>
</feature>